<reference evidence="2 3" key="1">
    <citation type="submission" date="2015-03" db="EMBL/GenBank/DDBJ databases">
        <authorList>
            <person name="Morales-Cruz A."/>
            <person name="Amrine K.C."/>
            <person name="Cantu D."/>
        </authorList>
    </citation>
    <scope>NUCLEOTIDE SEQUENCE [LARGE SCALE GENOMIC DNA]</scope>
    <source>
        <strain evidence="2">DS831</strain>
    </source>
</reference>
<dbReference type="EMBL" id="LAQI01000321">
    <property type="protein sequence ID" value="KKY13388.1"/>
    <property type="molecule type" value="Genomic_DNA"/>
</dbReference>
<sequence>MQHSRATAPPQDVYTHFDTTPPTPAPNGDDSHAYRAATRLPWTNLFLATDDASARDIHDEWAALQERGLNAHEHLTATLALLFRSDRRRQQQQPETTRTTTTTGPVTAERMVKFRVTPRADDDDDDDCASRYWSGPPALLSTTPSSSPTTGDNT</sequence>
<dbReference type="Proteomes" id="UP000034182">
    <property type="component" value="Unassembled WGS sequence"/>
</dbReference>
<dbReference type="AlphaFoldDB" id="A0A0G2FN85"/>
<evidence type="ECO:0000256" key="1">
    <source>
        <dbReference type="SAM" id="MobiDB-lite"/>
    </source>
</evidence>
<evidence type="ECO:0000313" key="3">
    <source>
        <dbReference type="Proteomes" id="UP000034182"/>
    </source>
</evidence>
<organism evidence="2 3">
    <name type="scientific">Diplodia seriata</name>
    <dbReference type="NCBI Taxonomy" id="420778"/>
    <lineage>
        <taxon>Eukaryota</taxon>
        <taxon>Fungi</taxon>
        <taxon>Dikarya</taxon>
        <taxon>Ascomycota</taxon>
        <taxon>Pezizomycotina</taxon>
        <taxon>Dothideomycetes</taxon>
        <taxon>Dothideomycetes incertae sedis</taxon>
        <taxon>Botryosphaeriales</taxon>
        <taxon>Botryosphaeriaceae</taxon>
        <taxon>Diplodia</taxon>
    </lineage>
</organism>
<reference evidence="2 3" key="2">
    <citation type="submission" date="2015-05" db="EMBL/GenBank/DDBJ databases">
        <title>Distinctive expansion of gene families associated with plant cell wall degradation and secondary metabolism in the genomes of grapevine trunk pathogens.</title>
        <authorList>
            <person name="Lawrence D.P."/>
            <person name="Travadon R."/>
            <person name="Rolshausen P.E."/>
            <person name="Baumgartner K."/>
        </authorList>
    </citation>
    <scope>NUCLEOTIDE SEQUENCE [LARGE SCALE GENOMIC DNA]</scope>
    <source>
        <strain evidence="2">DS831</strain>
    </source>
</reference>
<feature type="compositionally biased region" description="Low complexity" evidence="1">
    <location>
        <begin position="136"/>
        <end position="154"/>
    </location>
</feature>
<comment type="caution">
    <text evidence="2">The sequence shown here is derived from an EMBL/GenBank/DDBJ whole genome shotgun (WGS) entry which is preliminary data.</text>
</comment>
<name>A0A0G2FN85_9PEZI</name>
<protein>
    <submittedName>
        <fullName evidence="2">Uncharacterized protein</fullName>
    </submittedName>
</protein>
<gene>
    <name evidence="2" type="ORF">UCDDS831_g09047</name>
</gene>
<feature type="compositionally biased region" description="Low complexity" evidence="1">
    <location>
        <begin position="91"/>
        <end position="103"/>
    </location>
</feature>
<accession>A0A0G2FN85</accession>
<feature type="region of interest" description="Disordered" evidence="1">
    <location>
        <begin position="85"/>
        <end position="154"/>
    </location>
</feature>
<proteinExistence type="predicted"/>
<feature type="region of interest" description="Disordered" evidence="1">
    <location>
        <begin position="1"/>
        <end position="31"/>
    </location>
</feature>
<evidence type="ECO:0000313" key="2">
    <source>
        <dbReference type="EMBL" id="KKY13388.1"/>
    </source>
</evidence>